<name>A0A2R5GET9_9STRA</name>
<evidence type="ECO:0000256" key="2">
    <source>
        <dbReference type="SAM" id="MobiDB-lite"/>
    </source>
</evidence>
<evidence type="ECO:0000256" key="1">
    <source>
        <dbReference type="SAM" id="Coils"/>
    </source>
</evidence>
<dbReference type="AlphaFoldDB" id="A0A2R5GET9"/>
<dbReference type="EMBL" id="BEYU01000020">
    <property type="protein sequence ID" value="GBG26344.1"/>
    <property type="molecule type" value="Genomic_DNA"/>
</dbReference>
<feature type="region of interest" description="Disordered" evidence="2">
    <location>
        <begin position="264"/>
        <end position="283"/>
    </location>
</feature>
<feature type="compositionally biased region" description="Gly residues" evidence="2">
    <location>
        <begin position="7"/>
        <end position="20"/>
    </location>
</feature>
<dbReference type="OrthoDB" id="10067624at2759"/>
<accession>A0A2R5GET9</accession>
<feature type="region of interest" description="Disordered" evidence="2">
    <location>
        <begin position="316"/>
        <end position="379"/>
    </location>
</feature>
<comment type="caution">
    <text evidence="3">The sequence shown here is derived from an EMBL/GenBank/DDBJ whole genome shotgun (WGS) entry which is preliminary data.</text>
</comment>
<feature type="region of interest" description="Disordered" evidence="2">
    <location>
        <begin position="58"/>
        <end position="87"/>
    </location>
</feature>
<feature type="compositionally biased region" description="Basic and acidic residues" evidence="2">
    <location>
        <begin position="346"/>
        <end position="355"/>
    </location>
</feature>
<gene>
    <name evidence="3" type="ORF">FCC1311_025652</name>
</gene>
<protein>
    <submittedName>
        <fullName evidence="3">Uncharacterized protein</fullName>
    </submittedName>
</protein>
<reference evidence="3 4" key="1">
    <citation type="submission" date="2017-12" db="EMBL/GenBank/DDBJ databases">
        <title>Sequencing, de novo assembly and annotation of complete genome of a new Thraustochytrid species, strain FCC1311.</title>
        <authorList>
            <person name="Sedici K."/>
            <person name="Godart F."/>
            <person name="Aiese Cigliano R."/>
            <person name="Sanseverino W."/>
            <person name="Barakat M."/>
            <person name="Ortet P."/>
            <person name="Marechal E."/>
            <person name="Cagnac O."/>
            <person name="Amato A."/>
        </authorList>
    </citation>
    <scope>NUCLEOTIDE SEQUENCE [LARGE SCALE GENOMIC DNA]</scope>
</reference>
<evidence type="ECO:0000313" key="4">
    <source>
        <dbReference type="Proteomes" id="UP000241890"/>
    </source>
</evidence>
<sequence length="499" mass="53868">MASGAGSDVGGGGGGGGGPRLDGELYASIRARQETNLSAEVEGLVRETSALLSPAPATAAGAGAAGSGGLDADGNADARLGPDGQPESPAIADLRRAMKLLEQKEADLELAAKIGDALFQENTRLRKENQGTEALRDELDARDEELLAAREETKSLKRRLELLNTTLLQADASNSQLTEQLRSPGTTLEDGAADRVLPDSDNAVELAAQDLDVALERAEKWRTRALEAEAQIEAIGAQNADTIASLRDKVDVLEIALHRAKKERSRSDMLEAASSRASEERDDLSREIELLQADLELLTQENEQLRADLEESQGIIGARNTREDRAASELSRGTGPEVPHVPSLEDELRGLRVSRDSVSSVTDGPVVRAPKPASAGRADDSEDLDLLFFHFHMTAMSCMSHFSQAGSAGDKMISPATLNTINTMDTRRMYNDAIERGIPPHHWIGYIRDCFAQAHLRSLLKEGGNAYRAKDMGKYKEVRACLRDSYIQLLSAETLAIRI</sequence>
<organism evidence="3 4">
    <name type="scientific">Hondaea fermentalgiana</name>
    <dbReference type="NCBI Taxonomy" id="2315210"/>
    <lineage>
        <taxon>Eukaryota</taxon>
        <taxon>Sar</taxon>
        <taxon>Stramenopiles</taxon>
        <taxon>Bigyra</taxon>
        <taxon>Labyrinthulomycetes</taxon>
        <taxon>Thraustochytrida</taxon>
        <taxon>Thraustochytriidae</taxon>
        <taxon>Hondaea</taxon>
    </lineage>
</organism>
<feature type="coiled-coil region" evidence="1">
    <location>
        <begin position="91"/>
        <end position="166"/>
    </location>
</feature>
<evidence type="ECO:0000313" key="3">
    <source>
        <dbReference type="EMBL" id="GBG26344.1"/>
    </source>
</evidence>
<proteinExistence type="predicted"/>
<keyword evidence="1" id="KW-0175">Coiled coil</keyword>
<dbReference type="InParanoid" id="A0A2R5GET9"/>
<feature type="region of interest" description="Disordered" evidence="2">
    <location>
        <begin position="1"/>
        <end position="26"/>
    </location>
</feature>
<dbReference type="Proteomes" id="UP000241890">
    <property type="component" value="Unassembled WGS sequence"/>
</dbReference>
<keyword evidence="4" id="KW-1185">Reference proteome</keyword>